<feature type="compositionally biased region" description="Polar residues" evidence="1">
    <location>
        <begin position="216"/>
        <end position="231"/>
    </location>
</feature>
<proteinExistence type="predicted"/>
<organism evidence="2">
    <name type="scientific">Asparagus officinalis</name>
    <name type="common">Garden asparagus</name>
    <dbReference type="NCBI Taxonomy" id="4686"/>
    <lineage>
        <taxon>Eukaryota</taxon>
        <taxon>Viridiplantae</taxon>
        <taxon>Streptophyta</taxon>
        <taxon>Embryophyta</taxon>
        <taxon>Tracheophyta</taxon>
        <taxon>Spermatophyta</taxon>
        <taxon>Magnoliopsida</taxon>
        <taxon>Liliopsida</taxon>
        <taxon>Asparagales</taxon>
        <taxon>Asparagaceae</taxon>
        <taxon>Asparagoideae</taxon>
        <taxon>Asparagus</taxon>
    </lineage>
</organism>
<dbReference type="AlphaFoldDB" id="Q2XNY2"/>
<feature type="compositionally biased region" description="Basic and acidic residues" evidence="1">
    <location>
        <begin position="260"/>
        <end position="283"/>
    </location>
</feature>
<feature type="compositionally biased region" description="Polar residues" evidence="1">
    <location>
        <begin position="239"/>
        <end position="259"/>
    </location>
</feature>
<feature type="region of interest" description="Disordered" evidence="1">
    <location>
        <begin position="216"/>
        <end position="283"/>
    </location>
</feature>
<dbReference type="EMBL" id="DQ273271">
    <property type="protein sequence ID" value="ABB55290.1"/>
    <property type="molecule type" value="Genomic_DNA"/>
</dbReference>
<gene>
    <name evidence="2" type="ORF">10.t00034</name>
</gene>
<protein>
    <submittedName>
        <fullName evidence="2">Uncharacterized protein</fullName>
    </submittedName>
</protein>
<accession>Q2XNY2</accession>
<name>Q2XNY2_ASPOF</name>
<evidence type="ECO:0000256" key="1">
    <source>
        <dbReference type="SAM" id="MobiDB-lite"/>
    </source>
</evidence>
<reference evidence="2" key="1">
    <citation type="submission" date="2005-10" db="EMBL/GenBank/DDBJ databases">
        <title>Comparative Sequence and Genetic Analyses of the Asparagus, Onion, and Rice Genomes Reveal Similar Structures, But No Microsynteny.</title>
        <authorList>
            <person name="Jernej J."/>
            <person name="Suzuki G."/>
            <person name="McCallum J."/>
            <person name="Cheung F."/>
            <person name="Arbogast T."/>
            <person name="Tallon L.J."/>
            <person name="Smith S."/>
            <person name="Utterback T."/>
            <person name="Havey M.J."/>
            <person name="Town C.D."/>
        </authorList>
    </citation>
    <scope>NUCLEOTIDE SEQUENCE</scope>
</reference>
<evidence type="ECO:0000313" key="2">
    <source>
        <dbReference type="EMBL" id="ABB55290.1"/>
    </source>
</evidence>
<sequence>MGCSSHQTDELYYRAGGTNKSQKRNVRDTDSHCPCANIIKAVLSECCCSKAPRRVSVFERISTRTSEVRPRHFRRRKPALQEDEFPEVSVNMTGRGKSTRHFSQDQFATVSQCMTRLRSGTNRRKDYQRMQKGLPSDDEISDVCSDACSDACSAMAFDDTASSAGQPYESLMTSAEQMAKILEDALTKQKENFKFEMKMAMQQMREMHDQQITMLTTHQGESSRRNNPNQGDNEREVNENVNMTTPPVDNNTGNGPSDDSNTKEDHATSPRNRPKEDTGEDKKMRDLESKINALMSAQEVKRSGIPCPYPREWESIPYPTKFKLINFTPFDGMGSPTQHLIYFKSHLGIISGNEL</sequence>